<dbReference type="InterPro" id="IPR000477">
    <property type="entry name" value="RT_dom"/>
</dbReference>
<dbReference type="PROSITE" id="PS50878">
    <property type="entry name" value="RT_POL"/>
    <property type="match status" value="1"/>
</dbReference>
<reference evidence="3" key="1">
    <citation type="submission" date="2019-04" db="EMBL/GenBank/DDBJ databases">
        <title>Genome assembly of Zosterops borbonicus 15179.</title>
        <authorList>
            <person name="Leroy T."/>
            <person name="Anselmetti Y."/>
            <person name="Tilak M.-K."/>
            <person name="Nabholz B."/>
        </authorList>
    </citation>
    <scope>NUCLEOTIDE SEQUENCE</scope>
    <source>
        <strain evidence="3">HGM_15179</strain>
        <tissue evidence="3">Muscle</tissue>
    </source>
</reference>
<gene>
    <name evidence="3" type="ORF">HGM15179_013216</name>
</gene>
<dbReference type="EMBL" id="SWJQ01000475">
    <property type="protein sequence ID" value="TRZ13891.1"/>
    <property type="molecule type" value="Genomic_DNA"/>
</dbReference>
<evidence type="ECO:0000259" key="2">
    <source>
        <dbReference type="PROSITE" id="PS50878"/>
    </source>
</evidence>
<dbReference type="AlphaFoldDB" id="A0A8K1LHG4"/>
<protein>
    <recommendedName>
        <fullName evidence="2">Reverse transcriptase domain-containing protein</fullName>
    </recommendedName>
</protein>
<proteinExistence type="predicted"/>
<dbReference type="Pfam" id="PF00078">
    <property type="entry name" value="RVT_1"/>
    <property type="match status" value="1"/>
</dbReference>
<accession>A0A8K1LHG4</accession>
<keyword evidence="4" id="KW-1185">Reference proteome</keyword>
<dbReference type="PANTHER" id="PTHR33332">
    <property type="entry name" value="REVERSE TRANSCRIPTASE DOMAIN-CONTAINING PROTEIN"/>
    <property type="match status" value="1"/>
</dbReference>
<dbReference type="OrthoDB" id="416454at2759"/>
<organism evidence="3 4">
    <name type="scientific">Zosterops borbonicus</name>
    <dbReference type="NCBI Taxonomy" id="364589"/>
    <lineage>
        <taxon>Eukaryota</taxon>
        <taxon>Metazoa</taxon>
        <taxon>Chordata</taxon>
        <taxon>Craniata</taxon>
        <taxon>Vertebrata</taxon>
        <taxon>Euteleostomi</taxon>
        <taxon>Archelosauria</taxon>
        <taxon>Archosauria</taxon>
        <taxon>Dinosauria</taxon>
        <taxon>Saurischia</taxon>
        <taxon>Theropoda</taxon>
        <taxon>Coelurosauria</taxon>
        <taxon>Aves</taxon>
        <taxon>Neognathae</taxon>
        <taxon>Neoaves</taxon>
        <taxon>Telluraves</taxon>
        <taxon>Australaves</taxon>
        <taxon>Passeriformes</taxon>
        <taxon>Sylvioidea</taxon>
        <taxon>Zosteropidae</taxon>
        <taxon>Zosterops</taxon>
    </lineage>
</organism>
<sequence length="300" mass="33567">MTESIGLERTSGTTPRTGYTGKCPGIESVRSAEFARSPFSGTYADKSPDLAATFLTKQNTDQPTGFLSWSDCIGDKGRTMDAICMDFCKTFDTVPYNILLSKLEREGFDGWTVQWTRNYLDSHTQRIMVNGSVFQWALVTRSIPQGPLLGPVLFSVFINDINKEIKCTLSKFPDDTMTSGAAETPEGRDAIHRNVDKIKKYAILFYSDCLEVGRVFLFEGETLYIKVFLNEKNPVPAISKKYTPLAKEDPINKVYLDGIAFLQNVNCTTQLGVTYRIPGGALSFLVHVINKDVQQDQIQY</sequence>
<feature type="region of interest" description="Disordered" evidence="1">
    <location>
        <begin position="1"/>
        <end position="21"/>
    </location>
</feature>
<evidence type="ECO:0000313" key="4">
    <source>
        <dbReference type="Proteomes" id="UP000796761"/>
    </source>
</evidence>
<dbReference type="Proteomes" id="UP000796761">
    <property type="component" value="Unassembled WGS sequence"/>
</dbReference>
<comment type="caution">
    <text evidence="3">The sequence shown here is derived from an EMBL/GenBank/DDBJ whole genome shotgun (WGS) entry which is preliminary data.</text>
</comment>
<feature type="domain" description="Reverse transcriptase" evidence="2">
    <location>
        <begin position="1"/>
        <end position="223"/>
    </location>
</feature>
<name>A0A8K1LHG4_9PASS</name>
<evidence type="ECO:0000256" key="1">
    <source>
        <dbReference type="SAM" id="MobiDB-lite"/>
    </source>
</evidence>
<evidence type="ECO:0000313" key="3">
    <source>
        <dbReference type="EMBL" id="TRZ13891.1"/>
    </source>
</evidence>